<dbReference type="STRING" id="1817893.AUJ66_03605"/>
<evidence type="ECO:0000256" key="3">
    <source>
        <dbReference type="ARBA" id="ARBA00022651"/>
    </source>
</evidence>
<evidence type="ECO:0000256" key="7">
    <source>
        <dbReference type="ARBA" id="ARBA00023326"/>
    </source>
</evidence>
<dbReference type="GO" id="GO:0005576">
    <property type="term" value="C:extracellular region"/>
    <property type="evidence" value="ECO:0007669"/>
    <property type="project" value="UniProtKB-SubCell"/>
</dbReference>
<accession>A0A1J4SD78</accession>
<dbReference type="GO" id="GO:0045493">
    <property type="term" value="P:xylan catabolic process"/>
    <property type="evidence" value="ECO:0007669"/>
    <property type="project" value="UniProtKB-KW"/>
</dbReference>
<evidence type="ECO:0008006" key="10">
    <source>
        <dbReference type="Google" id="ProtNLM"/>
    </source>
</evidence>
<keyword evidence="5" id="KW-0378">Hydrolase</keyword>
<comment type="caution">
    <text evidence="8">The sequence shown here is derived from an EMBL/GenBank/DDBJ whole genome shotgun (WGS) entry which is preliminary data.</text>
</comment>
<comment type="subcellular location">
    <subcellularLocation>
        <location evidence="1">Secreted</location>
    </subcellularLocation>
</comment>
<keyword evidence="2" id="KW-0964">Secreted</keyword>
<evidence type="ECO:0000256" key="4">
    <source>
        <dbReference type="ARBA" id="ARBA00022729"/>
    </source>
</evidence>
<reference evidence="8 9" key="1">
    <citation type="journal article" date="2016" name="Environ. Microbiol.">
        <title>Genomic resolution of a cold subsurface aquifer community provides metabolic insights for novel microbes adapted to high CO concentrations.</title>
        <authorList>
            <person name="Probst A.J."/>
            <person name="Castelle C.J."/>
            <person name="Singh A."/>
            <person name="Brown C.T."/>
            <person name="Anantharaman K."/>
            <person name="Sharon I."/>
            <person name="Hug L.A."/>
            <person name="Burstein D."/>
            <person name="Emerson J.B."/>
            <person name="Thomas B.C."/>
            <person name="Banfield J.F."/>
        </authorList>
    </citation>
    <scope>NUCLEOTIDE SEQUENCE [LARGE SCALE GENOMIC DNA]</scope>
    <source>
        <strain evidence="8">CG1_02_38_46</strain>
    </source>
</reference>
<evidence type="ECO:0000313" key="9">
    <source>
        <dbReference type="Proteomes" id="UP000182278"/>
    </source>
</evidence>
<dbReference type="Gene3D" id="3.40.50.1820">
    <property type="entry name" value="alpha/beta hydrolase"/>
    <property type="match status" value="1"/>
</dbReference>
<dbReference type="InterPro" id="IPR029058">
    <property type="entry name" value="AB_hydrolase_fold"/>
</dbReference>
<keyword evidence="4" id="KW-0732">Signal</keyword>
<dbReference type="InterPro" id="IPR010126">
    <property type="entry name" value="Esterase_phb"/>
</dbReference>
<dbReference type="Pfam" id="PF10503">
    <property type="entry name" value="Esterase_PHB"/>
    <property type="match status" value="1"/>
</dbReference>
<dbReference type="SUPFAM" id="SSF53474">
    <property type="entry name" value="alpha/beta-Hydrolases"/>
    <property type="match status" value="1"/>
</dbReference>
<keyword evidence="7" id="KW-0624">Polysaccharide degradation</keyword>
<dbReference type="AlphaFoldDB" id="A0A1J4SD78"/>
<dbReference type="GO" id="GO:0030600">
    <property type="term" value="F:feruloyl esterase activity"/>
    <property type="evidence" value="ECO:0007669"/>
    <property type="project" value="InterPro"/>
</dbReference>
<dbReference type="EMBL" id="MNUO01000051">
    <property type="protein sequence ID" value="OIN97363.1"/>
    <property type="molecule type" value="Genomic_DNA"/>
</dbReference>
<keyword evidence="3" id="KW-0858">Xylan degradation</keyword>
<evidence type="ECO:0000256" key="5">
    <source>
        <dbReference type="ARBA" id="ARBA00022801"/>
    </source>
</evidence>
<organism evidence="8 9">
    <name type="scientific">Candidatus Desantisbacteria bacterium CG1_02_38_46</name>
    <dbReference type="NCBI Taxonomy" id="1817893"/>
    <lineage>
        <taxon>Bacteria</taxon>
        <taxon>Candidatus Desantisiibacteriota</taxon>
    </lineage>
</organism>
<evidence type="ECO:0000256" key="6">
    <source>
        <dbReference type="ARBA" id="ARBA00023277"/>
    </source>
</evidence>
<dbReference type="Proteomes" id="UP000182278">
    <property type="component" value="Unassembled WGS sequence"/>
</dbReference>
<name>A0A1J4SD78_9BACT</name>
<dbReference type="PANTHER" id="PTHR38050:SF2">
    <property type="entry name" value="FERULOYL ESTERASE C-RELATED"/>
    <property type="match status" value="1"/>
</dbReference>
<evidence type="ECO:0000256" key="2">
    <source>
        <dbReference type="ARBA" id="ARBA00022525"/>
    </source>
</evidence>
<evidence type="ECO:0000313" key="8">
    <source>
        <dbReference type="EMBL" id="OIN97363.1"/>
    </source>
</evidence>
<proteinExistence type="predicted"/>
<gene>
    <name evidence="8" type="ORF">AUJ66_03605</name>
</gene>
<dbReference type="InterPro" id="IPR043595">
    <property type="entry name" value="FaeB/C/D"/>
</dbReference>
<dbReference type="PANTHER" id="PTHR38050">
    <property type="match status" value="1"/>
</dbReference>
<keyword evidence="6" id="KW-0119">Carbohydrate metabolism</keyword>
<evidence type="ECO:0000256" key="1">
    <source>
        <dbReference type="ARBA" id="ARBA00004613"/>
    </source>
</evidence>
<sequence length="323" mass="35451">MSNKKKIISLALLLVVIAVLLNSGCLNRIATANDQVGVQEGSIVWDGLERSYLIHIPSSYNKTKLMPLVIALHGGGGTAKDMVKLTRGGFNTLADKEGFIVVYPDGINKHWNDSRNDMLATDVEEINDVGFISALIDYLVETLNVDPNNVYVIGMSNGAMMTYRLALELSNKITAVATVAGNIPKDQLQSGTPKRAIPVLIISGTDDPIIPWDGGYVFKQPKRGKVISVPETVKYWVDYNGCSPTPTNTWQPDRDPQDGTRVRKEVYSKGREGTEVILCAIKGGGHTWPGGQPYLPERIVGKTSRDIDANEVIWNFFKAHARK</sequence>
<protein>
    <recommendedName>
        <fullName evidence="10">Phospholipase/carboxylesterase/thioesterase domain-containing protein</fullName>
    </recommendedName>
</protein>